<keyword evidence="4" id="KW-1185">Reference proteome</keyword>
<dbReference type="EMBL" id="JACHVA010000082">
    <property type="protein sequence ID" value="MBC2602226.1"/>
    <property type="molecule type" value="Genomic_DNA"/>
</dbReference>
<dbReference type="InterPro" id="IPR024535">
    <property type="entry name" value="RHGA/B-epi-like_pectate_lyase"/>
</dbReference>
<name>A0A7X1E4K1_9BACT</name>
<dbReference type="AlphaFoldDB" id="A0A7X1E4K1"/>
<protein>
    <recommendedName>
        <fullName evidence="2">Rhamnogalacturonase A/B/Epimerase-like pectate lyase domain-containing protein</fullName>
    </recommendedName>
</protein>
<feature type="region of interest" description="Disordered" evidence="1">
    <location>
        <begin position="478"/>
        <end position="498"/>
    </location>
</feature>
<dbReference type="Proteomes" id="UP000525652">
    <property type="component" value="Unassembled WGS sequence"/>
</dbReference>
<dbReference type="InterPro" id="IPR012334">
    <property type="entry name" value="Pectin_lyas_fold"/>
</dbReference>
<feature type="domain" description="Rhamnogalacturonase A/B/Epimerase-like pectate lyase" evidence="2">
    <location>
        <begin position="44"/>
        <end position="113"/>
    </location>
</feature>
<dbReference type="RefSeq" id="WP_185692920.1">
    <property type="nucleotide sequence ID" value="NZ_JACHVA010000082.1"/>
</dbReference>
<evidence type="ECO:0000313" key="4">
    <source>
        <dbReference type="Proteomes" id="UP000525652"/>
    </source>
</evidence>
<evidence type="ECO:0000313" key="3">
    <source>
        <dbReference type="EMBL" id="MBC2602226.1"/>
    </source>
</evidence>
<organism evidence="3 4">
    <name type="scientific">Puniceicoccus vermicola</name>
    <dbReference type="NCBI Taxonomy" id="388746"/>
    <lineage>
        <taxon>Bacteria</taxon>
        <taxon>Pseudomonadati</taxon>
        <taxon>Verrucomicrobiota</taxon>
        <taxon>Opitutia</taxon>
        <taxon>Puniceicoccales</taxon>
        <taxon>Puniceicoccaceae</taxon>
        <taxon>Puniceicoccus</taxon>
    </lineage>
</organism>
<dbReference type="SUPFAM" id="SSF51126">
    <property type="entry name" value="Pectin lyase-like"/>
    <property type="match status" value="1"/>
</dbReference>
<comment type="caution">
    <text evidence="3">The sequence shown here is derived from an EMBL/GenBank/DDBJ whole genome shotgun (WGS) entry which is preliminary data.</text>
</comment>
<reference evidence="3 4" key="1">
    <citation type="submission" date="2020-07" db="EMBL/GenBank/DDBJ databases">
        <authorList>
            <person name="Feng X."/>
        </authorList>
    </citation>
    <scope>NUCLEOTIDE SEQUENCE [LARGE SCALE GENOMIC DNA]</scope>
    <source>
        <strain evidence="3 4">JCM14086</strain>
    </source>
</reference>
<evidence type="ECO:0000256" key="1">
    <source>
        <dbReference type="SAM" id="MobiDB-lite"/>
    </source>
</evidence>
<sequence>MNATHSDLWGKSGEKWDPQGRLPDFSFAGYHSGEQPIPEPQSGISVLDFGAVGDGQTDCTEAFRRAIAESDGLAIEIPKGQFIISDILWIRKPNVVLRGEGSKNTIILPTTKLEMVRPRMSSTTEGLKTSSYSWSGGFIWIHGQLEHKPITKITAEAVRGAQILTVKDTSGLNAGQMVTIQMEDSGDASIIRHLYVDDEWENIEDLSLYQRTTFVTRIQHIRGKQIILERFLPFDIRLEWNAEIMTFAPEVTECGIENLSIKFPTEPYGGHFKEWGMNAVAIDEAAHCWVRDVEIHNADSGIFLKSHFSTIDGLTLTSNRPKTEGDAGHHGVSFSNHSQDNLLQNFDFQTRFIHDITVENGANGNVVKRGRGLDLSLDHHRLCPNRNLFTQVDVGKGESVWRFGGGPRRGKHTGRGATFWGISSQKAISHPGPEFGPEEVNFVGLDSQGPSSKDISGLWWEAIPSEGLQPSDLHQAQLTRRLQKSSSEDPDSFKTYRV</sequence>
<evidence type="ECO:0000259" key="2">
    <source>
        <dbReference type="Pfam" id="PF12708"/>
    </source>
</evidence>
<gene>
    <name evidence="3" type="ORF">H5P30_10595</name>
</gene>
<proteinExistence type="predicted"/>
<dbReference type="Pfam" id="PF12708">
    <property type="entry name" value="Pect-lyase_RHGA_epim"/>
    <property type="match status" value="1"/>
</dbReference>
<accession>A0A7X1E4K1</accession>
<dbReference type="Gene3D" id="2.160.20.10">
    <property type="entry name" value="Single-stranded right-handed beta-helix, Pectin lyase-like"/>
    <property type="match status" value="2"/>
</dbReference>
<dbReference type="InterPro" id="IPR011050">
    <property type="entry name" value="Pectin_lyase_fold/virulence"/>
</dbReference>